<dbReference type="InterPro" id="IPR000048">
    <property type="entry name" value="IQ_motif_EF-hand-BS"/>
</dbReference>
<reference evidence="4" key="2">
    <citation type="submission" date="2019-06" db="EMBL/GenBank/DDBJ databases">
        <title>Genomics analysis of Aphanomyces spp. identifies a new class of oomycete effector associated with host adaptation.</title>
        <authorList>
            <person name="Gaulin E."/>
        </authorList>
    </citation>
    <scope>NUCLEOTIDE SEQUENCE</scope>
    <source>
        <strain evidence="4">CBS 578.67</strain>
    </source>
</reference>
<keyword evidence="2" id="KW-0175">Coiled coil</keyword>
<evidence type="ECO:0000256" key="2">
    <source>
        <dbReference type="SAM" id="Coils"/>
    </source>
</evidence>
<evidence type="ECO:0000256" key="1">
    <source>
        <dbReference type="ARBA" id="ARBA00022737"/>
    </source>
</evidence>
<dbReference type="Pfam" id="PF00612">
    <property type="entry name" value="IQ"/>
    <property type="match status" value="5"/>
</dbReference>
<evidence type="ECO:0000313" key="4">
    <source>
        <dbReference type="EMBL" id="KAF0688104.1"/>
    </source>
</evidence>
<dbReference type="PANTHER" id="PTHR22590:SF5">
    <property type="entry name" value="MYOSIN MOTOR DOMAIN-CONTAINING PROTEIN"/>
    <property type="match status" value="1"/>
</dbReference>
<evidence type="ECO:0000313" key="6">
    <source>
        <dbReference type="Proteomes" id="UP000332933"/>
    </source>
</evidence>
<dbReference type="PROSITE" id="PS50096">
    <property type="entry name" value="IQ"/>
    <property type="match status" value="9"/>
</dbReference>
<dbReference type="AlphaFoldDB" id="A0A485LG41"/>
<dbReference type="InterPro" id="IPR052318">
    <property type="entry name" value="CellDiv_DevSignal_Domain"/>
</dbReference>
<keyword evidence="6" id="KW-1185">Reference proteome</keyword>
<evidence type="ECO:0000313" key="5">
    <source>
        <dbReference type="EMBL" id="VFT96955.1"/>
    </source>
</evidence>
<protein>
    <submittedName>
        <fullName evidence="5">Aste57867_20265 protein</fullName>
    </submittedName>
</protein>
<feature type="region of interest" description="Disordered" evidence="3">
    <location>
        <begin position="1"/>
        <end position="31"/>
    </location>
</feature>
<feature type="compositionally biased region" description="Basic and acidic residues" evidence="3">
    <location>
        <begin position="1"/>
        <end position="10"/>
    </location>
</feature>
<dbReference type="EMBL" id="CAADRA010006790">
    <property type="protein sequence ID" value="VFT96955.1"/>
    <property type="molecule type" value="Genomic_DNA"/>
</dbReference>
<name>A0A485LG41_9STRA</name>
<dbReference type="Proteomes" id="UP000332933">
    <property type="component" value="Unassembled WGS sequence"/>
</dbReference>
<accession>A0A485LG41</accession>
<dbReference type="EMBL" id="VJMH01006767">
    <property type="protein sequence ID" value="KAF0688104.1"/>
    <property type="molecule type" value="Genomic_DNA"/>
</dbReference>
<evidence type="ECO:0000256" key="3">
    <source>
        <dbReference type="SAM" id="MobiDB-lite"/>
    </source>
</evidence>
<dbReference type="Gene3D" id="1.20.5.190">
    <property type="match status" value="5"/>
</dbReference>
<feature type="coiled-coil region" evidence="2">
    <location>
        <begin position="826"/>
        <end position="867"/>
    </location>
</feature>
<gene>
    <name evidence="5" type="primary">Aste57867_20265</name>
    <name evidence="4" type="ORF">As57867_020199</name>
    <name evidence="5" type="ORF">ASTE57867_20265</name>
</gene>
<dbReference type="PANTHER" id="PTHR22590">
    <property type="entry name" value="MYOSIN MOTOR DOMAIN-CONTAINING PROTEIN"/>
    <property type="match status" value="1"/>
</dbReference>
<reference evidence="5 6" key="1">
    <citation type="submission" date="2019-03" db="EMBL/GenBank/DDBJ databases">
        <authorList>
            <person name="Gaulin E."/>
            <person name="Dumas B."/>
        </authorList>
    </citation>
    <scope>NUCLEOTIDE SEQUENCE [LARGE SCALE GENOMIC DNA]</scope>
    <source>
        <strain evidence="5">CBS 568.67</strain>
    </source>
</reference>
<dbReference type="OrthoDB" id="2148418at2759"/>
<sequence length="1058" mass="121482">MKPSSRDAKRPSKQQQSVSNESRREDPMEAYAKSVESKVTAALRPTFVRVENVSCRHLQRKLLGPTRYWFRDIKQDKKTMVSSKRWAVSLYEVPWRRAVVERVHAQTKLPRGNLFPDLKPFLVGTFDSEKAAAAGCAAAVKARDDANPISLFNNSDDVVPPLWNRFVQVTVISDAFLRLPHAARLHVVLEVLLTSDPDGPENHSFQCTRLRKFGTVGNCVRQLPHLRHLDYECTFVLKTAAQFRPGSVESLSLPLTERLGLSHTLGRTLGVSSKAKPTSKELRRVVQGDVVATKLPHFYHGLPAELKAMMAKEQAALTNGLSSYLQHNSEVTVLPKLEQRKRECARAAAMLQRIFRISVVSRALRTLLRRHRHALTIQRIYRGYVVRVYCREFAAVVALAATHVQAVFRSYASRQRTKAMRARMDRGAVALQRLFRGFKARKLVFWMRYNVASAIQIQRCVRGLFGRERAAMFRHAKYKRTVVVPAAMCIQRVYRGCVGRRRFAQIKAAHHIRTVVVPASIQLQRVARGHLGRQRARRKRRELLAALTLQETYRKYRVRCRRAKACDVRFRNRMASRIGAAARGYLARQVYKRERRKIRVRRVCVPAARTIQRIYRGYVVRKQLEMFKDRVEAATVLQYFWRKKTREAAERQVWLAQIALRRLQAALTMQCAIRSYLARQHMQARRMKQRGDYGQAALKVQCAWRSHCNRVQINKMRELMGIEVFARKLTALKENQENVHFDMVDAKADMSLVTKHKKKSHEQIHDLKQMRLDWELRVPVLEKELAGMTRQDIERGWQDAFETEKLVIHFSMLLSAEEILSKKQQIREYDAEITTLQVECEDLERDADELVLQETALLEELRRLEMKRAAAAHAADTKEAIRRQRLRWKVHSNRVNLLHREQAVDRDALARSLAPPSTNVSYAGAQAAARDTDELVRQHVAKQHAAQAAALERNGSRNPHLLAAADAMVAQCHAILQTGSLAMNLVRTDIRDEDGGMCFGCGHVTCECHLKPAEPTTAAQRTTETHVQHVRKKVVRGVRLGRRRRHHRHTDGVDDTAS</sequence>
<proteinExistence type="predicted"/>
<dbReference type="SMART" id="SM00015">
    <property type="entry name" value="IQ"/>
    <property type="match status" value="11"/>
</dbReference>
<organism evidence="5 6">
    <name type="scientific">Aphanomyces stellatus</name>
    <dbReference type="NCBI Taxonomy" id="120398"/>
    <lineage>
        <taxon>Eukaryota</taxon>
        <taxon>Sar</taxon>
        <taxon>Stramenopiles</taxon>
        <taxon>Oomycota</taxon>
        <taxon>Saprolegniomycetes</taxon>
        <taxon>Saprolegniales</taxon>
        <taxon>Verrucalvaceae</taxon>
        <taxon>Aphanomyces</taxon>
    </lineage>
</organism>
<keyword evidence="1" id="KW-0677">Repeat</keyword>